<feature type="binding site" evidence="2">
    <location>
        <position position="442"/>
    </location>
    <ligand>
        <name>Mn(2+)</name>
        <dbReference type="ChEBI" id="CHEBI:29035"/>
        <label>2</label>
    </ligand>
</feature>
<protein>
    <submittedName>
        <fullName evidence="4">Amidohydrolase</fullName>
    </submittedName>
</protein>
<reference evidence="4 5" key="1">
    <citation type="submission" date="2020-10" db="EMBL/GenBank/DDBJ databases">
        <title>Wide distribution of Phycisphaera-like planctomycetes from WD2101 soil group in peatlands and genome analysis of the first cultivated representative.</title>
        <authorList>
            <person name="Dedysh S.N."/>
            <person name="Beletsky A.V."/>
            <person name="Ivanova A."/>
            <person name="Kulichevskaya I.S."/>
            <person name="Suzina N.E."/>
            <person name="Philippov D.A."/>
            <person name="Rakitin A.L."/>
            <person name="Mardanov A.V."/>
            <person name="Ravin N.V."/>
        </authorList>
    </citation>
    <scope>NUCLEOTIDE SEQUENCE [LARGE SCALE GENOMIC DNA]</scope>
    <source>
        <strain evidence="4 5">M1803</strain>
    </source>
</reference>
<dbReference type="PANTHER" id="PTHR11014">
    <property type="entry name" value="PEPTIDASE M20 FAMILY MEMBER"/>
    <property type="match status" value="1"/>
</dbReference>
<dbReference type="GO" id="GO:0046872">
    <property type="term" value="F:metal ion binding"/>
    <property type="evidence" value="ECO:0007669"/>
    <property type="project" value="UniProtKB-KW"/>
</dbReference>
<dbReference type="KEGG" id="hbs:IPV69_15700"/>
<feature type="binding site" evidence="2">
    <location>
        <position position="166"/>
    </location>
    <ligand>
        <name>Mn(2+)</name>
        <dbReference type="ChEBI" id="CHEBI:29035"/>
        <label>2</label>
    </ligand>
</feature>
<keyword evidence="1" id="KW-0378">Hydrolase</keyword>
<gene>
    <name evidence="4" type="ORF">IPV69_15700</name>
</gene>
<dbReference type="InterPro" id="IPR036264">
    <property type="entry name" value="Bact_exopeptidase_dim_dom"/>
</dbReference>
<dbReference type="Gene3D" id="3.40.630.10">
    <property type="entry name" value="Zn peptidases"/>
    <property type="match status" value="1"/>
</dbReference>
<feature type="binding site" evidence="2">
    <location>
        <position position="227"/>
    </location>
    <ligand>
        <name>Mn(2+)</name>
        <dbReference type="ChEBI" id="CHEBI:29035"/>
        <label>2</label>
    </ligand>
</feature>
<dbReference type="RefSeq" id="WP_241179931.1">
    <property type="nucleotide sequence ID" value="NZ_CP063458.1"/>
</dbReference>
<dbReference type="AlphaFoldDB" id="A0A7M2WQF7"/>
<keyword evidence="2" id="KW-0464">Manganese</keyword>
<dbReference type="PANTHER" id="PTHR11014:SF63">
    <property type="entry name" value="METALLOPEPTIDASE, PUTATIVE (AFU_ORTHOLOGUE AFUA_6G09600)-RELATED"/>
    <property type="match status" value="1"/>
</dbReference>
<dbReference type="InterPro" id="IPR011650">
    <property type="entry name" value="Peptidase_M20_dimer"/>
</dbReference>
<feature type="binding site" evidence="2">
    <location>
        <position position="164"/>
    </location>
    <ligand>
        <name>Mn(2+)</name>
        <dbReference type="ChEBI" id="CHEBI:29035"/>
        <label>2</label>
    </ligand>
</feature>
<proteinExistence type="predicted"/>
<dbReference type="NCBIfam" id="TIGR01891">
    <property type="entry name" value="amidohydrolases"/>
    <property type="match status" value="1"/>
</dbReference>
<feature type="binding site" evidence="2">
    <location>
        <position position="200"/>
    </location>
    <ligand>
        <name>Mn(2+)</name>
        <dbReference type="ChEBI" id="CHEBI:29035"/>
        <label>2</label>
    </ligand>
</feature>
<evidence type="ECO:0000313" key="5">
    <source>
        <dbReference type="Proteomes" id="UP000593765"/>
    </source>
</evidence>
<keyword evidence="2" id="KW-0479">Metal-binding</keyword>
<accession>A0A7M2WQF7</accession>
<dbReference type="FunFam" id="3.30.70.360:FF:000001">
    <property type="entry name" value="N-acetyldiaminopimelate deacetylase"/>
    <property type="match status" value="1"/>
</dbReference>
<dbReference type="Pfam" id="PF07687">
    <property type="entry name" value="M20_dimer"/>
    <property type="match status" value="1"/>
</dbReference>
<dbReference type="Gene3D" id="3.30.70.360">
    <property type="match status" value="1"/>
</dbReference>
<dbReference type="GO" id="GO:0019877">
    <property type="term" value="P:diaminopimelate biosynthetic process"/>
    <property type="evidence" value="ECO:0007669"/>
    <property type="project" value="UniProtKB-ARBA"/>
</dbReference>
<organism evidence="4 5">
    <name type="scientific">Humisphaera borealis</name>
    <dbReference type="NCBI Taxonomy" id="2807512"/>
    <lineage>
        <taxon>Bacteria</taxon>
        <taxon>Pseudomonadati</taxon>
        <taxon>Planctomycetota</taxon>
        <taxon>Phycisphaerae</taxon>
        <taxon>Tepidisphaerales</taxon>
        <taxon>Tepidisphaeraceae</taxon>
        <taxon>Humisphaera</taxon>
    </lineage>
</organism>
<feature type="domain" description="Peptidase M20 dimerisation" evidence="3">
    <location>
        <begin position="247"/>
        <end position="342"/>
    </location>
</feature>
<comment type="cofactor">
    <cofactor evidence="2">
        <name>Mn(2+)</name>
        <dbReference type="ChEBI" id="CHEBI:29035"/>
    </cofactor>
    <text evidence="2">The Mn(2+) ion enhances activity.</text>
</comment>
<dbReference type="Pfam" id="PF01546">
    <property type="entry name" value="Peptidase_M20"/>
    <property type="match status" value="1"/>
</dbReference>
<dbReference type="EMBL" id="CP063458">
    <property type="protein sequence ID" value="QOV87728.1"/>
    <property type="molecule type" value="Genomic_DNA"/>
</dbReference>
<evidence type="ECO:0000259" key="3">
    <source>
        <dbReference type="Pfam" id="PF07687"/>
    </source>
</evidence>
<dbReference type="SUPFAM" id="SSF53187">
    <property type="entry name" value="Zn-dependent exopeptidases"/>
    <property type="match status" value="1"/>
</dbReference>
<dbReference type="InterPro" id="IPR017439">
    <property type="entry name" value="Amidohydrolase"/>
</dbReference>
<name>A0A7M2WQF7_9BACT</name>
<dbReference type="SUPFAM" id="SSF55031">
    <property type="entry name" value="Bacterial exopeptidase dimerisation domain"/>
    <property type="match status" value="1"/>
</dbReference>
<dbReference type="PIRSF" id="PIRSF005962">
    <property type="entry name" value="Pept_M20D_amidohydro"/>
    <property type="match status" value="1"/>
</dbReference>
<evidence type="ECO:0000256" key="2">
    <source>
        <dbReference type="PIRSR" id="PIRSR005962-1"/>
    </source>
</evidence>
<dbReference type="Proteomes" id="UP000593765">
    <property type="component" value="Chromosome"/>
</dbReference>
<dbReference type="GO" id="GO:0050118">
    <property type="term" value="F:N-acetyldiaminopimelate deacetylase activity"/>
    <property type="evidence" value="ECO:0007669"/>
    <property type="project" value="UniProtKB-ARBA"/>
</dbReference>
<evidence type="ECO:0000256" key="1">
    <source>
        <dbReference type="ARBA" id="ARBA00022801"/>
    </source>
</evidence>
<evidence type="ECO:0000313" key="4">
    <source>
        <dbReference type="EMBL" id="QOV87728.1"/>
    </source>
</evidence>
<keyword evidence="5" id="KW-1185">Reference proteome</keyword>
<dbReference type="InterPro" id="IPR002933">
    <property type="entry name" value="Peptidase_M20"/>
</dbReference>
<sequence>MNTRYSKCVCGRGILRWCAAWLPGSVITTVLLGGSEVFADSAAPTRKPVEPVAAAELLRPIVDRETPALEKLYQSFHASPELSLHEKETAHRLAENLKGTGFEVTTGVGGHGVVAVLKNGPGKTLLIRADLDALPVREESKAAYASTVTEKDPQGRTVPVMHACGHDIHMTVLVGTAKALVATKDRWSGTLVLIGQPAEEIGHGAAAMLSDGLYTRFPRPDIGLALHVDAELEAGKVGWVAGFSTANVDSVDIVVRGVGGHGAQPQSTKDPVVIAAQIVLALQTIRSREVHPREPVVVTVGSIQGGTKHNIIPDSVTLQLTIRTYKDDVRAKVLAAVERISKGIAIAAGVPKELEPVVTLKDEFTPALYNSPELVQQVKGVFVRTFGEDNVVEREPTMGGEDFARYGKAEPKIPIFMFRLGSVPPAKMKAAREQGAALPSLHSSKYLPDSRPTLETGVTAMTAAALDLLKAERK</sequence>